<feature type="coiled-coil region" evidence="3">
    <location>
        <begin position="52"/>
        <end position="79"/>
    </location>
</feature>
<feature type="domain" description="Phage capsid-like C-terminal" evidence="4">
    <location>
        <begin position="183"/>
        <end position="424"/>
    </location>
</feature>
<keyword evidence="3" id="KW-0175">Coiled coil</keyword>
<evidence type="ECO:0000256" key="2">
    <source>
        <dbReference type="ARBA" id="ARBA00022844"/>
    </source>
</evidence>
<dbReference type="Pfam" id="PF05065">
    <property type="entry name" value="Phage_capsid"/>
    <property type="match status" value="1"/>
</dbReference>
<dbReference type="Gene3D" id="3.30.2400.10">
    <property type="entry name" value="Major capsid protein gp5"/>
    <property type="match status" value="1"/>
</dbReference>
<dbReference type="InterPro" id="IPR054612">
    <property type="entry name" value="Phage_capsid-like_C"/>
</dbReference>
<accession>A0A8S5MB44</accession>
<evidence type="ECO:0000256" key="3">
    <source>
        <dbReference type="SAM" id="Coils"/>
    </source>
</evidence>
<dbReference type="Gene3D" id="3.30.2320.10">
    <property type="entry name" value="hypothetical protein PF0899 domain"/>
    <property type="match status" value="1"/>
</dbReference>
<dbReference type="SUPFAM" id="SSF56563">
    <property type="entry name" value="Major capsid protein gp5"/>
    <property type="match status" value="1"/>
</dbReference>
<keyword evidence="2" id="KW-0946">Virion</keyword>
<proteinExistence type="predicted"/>
<protein>
    <submittedName>
        <fullName evidence="5">Major capsid protein</fullName>
    </submittedName>
</protein>
<evidence type="ECO:0000313" key="5">
    <source>
        <dbReference type="EMBL" id="DAD79454.1"/>
    </source>
</evidence>
<evidence type="ECO:0000259" key="4">
    <source>
        <dbReference type="Pfam" id="PF05065"/>
    </source>
</evidence>
<name>A0A8S5MB44_9CAUD</name>
<sequence length="451" mass="49979">MGKEVKKVEFKDFLDTKGLSEDESKVFEVFSKGLDGYMEALFTQFIKDEIDSKSMKESIDNATKSIEELKKEVNGFADSESINERLKSFEETIVRIKAATEKTKGGTYKLKSIEDQLREQLKAYITENNNGCSTVDLKSACKASPGNKLELNLVVNTKDAAVISSGSLAPHYGVEIDPNLSVNPRSQTVIRNYASVSGTNSRSLIYAEYVSKDGDAAWVPEGGLKPLMDATLAEKTVTAAKVAIAAKFTEETLSDFPSFVNEVQTEMVNKLGIKEEQGILSGTGTSGEIKGVAADMPAFSLTNFYIDRANMFDALVAAYSQIVSTSEMAYRPNLVLMNPLDYASMQLTKDANGQYLRPFRYNDELIQGLRVETTTAVAQGDFIMGDFSYLNIRDLWALSISLGWENDDFRKNIVTVIAEKRLMCYIKSQYKTAFVKDKFNTVIEGITKSIN</sequence>
<dbReference type="EMBL" id="BK014866">
    <property type="protein sequence ID" value="DAD79454.1"/>
    <property type="molecule type" value="Genomic_DNA"/>
</dbReference>
<reference evidence="5" key="1">
    <citation type="journal article" date="2021" name="Proc. Natl. Acad. Sci. U.S.A.">
        <title>A Catalog of Tens of Thousands of Viruses from Human Metagenomes Reveals Hidden Associations with Chronic Diseases.</title>
        <authorList>
            <person name="Tisza M.J."/>
            <person name="Buck C.B."/>
        </authorList>
    </citation>
    <scope>NUCLEOTIDE SEQUENCE</scope>
    <source>
        <strain evidence="5">Cth2T2</strain>
    </source>
</reference>
<dbReference type="NCBIfam" id="TIGR01554">
    <property type="entry name" value="major_cap_HK97"/>
    <property type="match status" value="1"/>
</dbReference>
<dbReference type="InterPro" id="IPR024455">
    <property type="entry name" value="Phage_capsid"/>
</dbReference>
<dbReference type="GO" id="GO:0044423">
    <property type="term" value="C:virion component"/>
    <property type="evidence" value="ECO:0007669"/>
    <property type="project" value="UniProtKB-KW"/>
</dbReference>
<evidence type="ECO:0000256" key="1">
    <source>
        <dbReference type="ARBA" id="ARBA00004328"/>
    </source>
</evidence>
<organism evidence="5">
    <name type="scientific">Myoviridae sp. cth2T2</name>
    <dbReference type="NCBI Taxonomy" id="2826683"/>
    <lineage>
        <taxon>Viruses</taxon>
        <taxon>Duplodnaviria</taxon>
        <taxon>Heunggongvirae</taxon>
        <taxon>Uroviricota</taxon>
        <taxon>Caudoviricetes</taxon>
    </lineage>
</organism>
<comment type="subcellular location">
    <subcellularLocation>
        <location evidence="1">Virion</location>
    </subcellularLocation>
</comment>